<dbReference type="OrthoDB" id="7861249at2"/>
<name>A0A285PKB1_9HYPH</name>
<evidence type="ECO:0000313" key="2">
    <source>
        <dbReference type="Proteomes" id="UP000219439"/>
    </source>
</evidence>
<protein>
    <submittedName>
        <fullName evidence="1">Uncharacterized protein</fullName>
    </submittedName>
</protein>
<keyword evidence="2" id="KW-1185">Reference proteome</keyword>
<dbReference type="Proteomes" id="UP000219439">
    <property type="component" value="Unassembled WGS sequence"/>
</dbReference>
<organism evidence="1 2">
    <name type="scientific">Cohaesibacter gelatinilyticus</name>
    <dbReference type="NCBI Taxonomy" id="372072"/>
    <lineage>
        <taxon>Bacteria</taxon>
        <taxon>Pseudomonadati</taxon>
        <taxon>Pseudomonadota</taxon>
        <taxon>Alphaproteobacteria</taxon>
        <taxon>Hyphomicrobiales</taxon>
        <taxon>Cohaesibacteraceae</taxon>
    </lineage>
</organism>
<dbReference type="AlphaFoldDB" id="A0A285PKB1"/>
<gene>
    <name evidence="1" type="ORF">SAMN06265368_4822</name>
</gene>
<proteinExistence type="predicted"/>
<evidence type="ECO:0000313" key="1">
    <source>
        <dbReference type="EMBL" id="SNZ21697.1"/>
    </source>
</evidence>
<dbReference type="EMBL" id="OBEL01000011">
    <property type="protein sequence ID" value="SNZ21697.1"/>
    <property type="molecule type" value="Genomic_DNA"/>
</dbReference>
<reference evidence="1 2" key="1">
    <citation type="submission" date="2017-09" db="EMBL/GenBank/DDBJ databases">
        <authorList>
            <person name="Ehlers B."/>
            <person name="Leendertz F.H."/>
        </authorList>
    </citation>
    <scope>NUCLEOTIDE SEQUENCE [LARGE SCALE GENOMIC DNA]</scope>
    <source>
        <strain evidence="1 2">DSM 18289</strain>
    </source>
</reference>
<accession>A0A285PKB1</accession>
<dbReference type="RefSeq" id="WP_097156074.1">
    <property type="nucleotide sequence ID" value="NZ_OBEL01000011.1"/>
</dbReference>
<sequence length="242" mass="27139">MKTIGELIPSASPVEVATVDAERQQEVTQWLASRSPRDIPQVMQQIARKHGVTFKTYQKLEYPEGGFRSVTIGCSIGGKIKNAKAVAGEIDLLLTPMAEGGKSAIATIEAWLAELNSICARRSEDQTGQRVSLASLSSRLQDYPVDVVRYVLLVKSWKWFPTWHDLKGEADAIVSERKELARALRNAKPKPPKKRQMTKEERIAHADEVMRAFREAKAVKNDEGHEQYQVLTEDHNIYAKGD</sequence>